<dbReference type="Proteomes" id="UP000251889">
    <property type="component" value="Unassembled WGS sequence"/>
</dbReference>
<dbReference type="InterPro" id="IPR048423">
    <property type="entry name" value="DRL_cat"/>
</dbReference>
<proteinExistence type="predicted"/>
<keyword evidence="3" id="KW-1185">Reference proteome</keyword>
<dbReference type="SUPFAM" id="SSF51735">
    <property type="entry name" value="NAD(P)-binding Rossmann-fold domains"/>
    <property type="match status" value="1"/>
</dbReference>
<dbReference type="AlphaFoldDB" id="A0A364Y0U5"/>
<reference evidence="2 3" key="1">
    <citation type="submission" date="2018-06" db="EMBL/GenBank/DDBJ databases">
        <title>Chryseolinea flavus sp. nov., a member of the phylum Bacteroidetes isolated from soil.</title>
        <authorList>
            <person name="Li Y."/>
            <person name="Wang J."/>
        </authorList>
    </citation>
    <scope>NUCLEOTIDE SEQUENCE [LARGE SCALE GENOMIC DNA]</scope>
    <source>
        <strain evidence="2 3">SDU1-6</strain>
    </source>
</reference>
<accession>A0A364Y0U5</accession>
<feature type="domain" description="Oxidoreductase DRL-like catalytic" evidence="1">
    <location>
        <begin position="158"/>
        <end position="306"/>
    </location>
</feature>
<name>A0A364Y0U5_9BACT</name>
<organism evidence="2 3">
    <name type="scientific">Pseudochryseolinea flava</name>
    <dbReference type="NCBI Taxonomy" id="2059302"/>
    <lineage>
        <taxon>Bacteria</taxon>
        <taxon>Pseudomonadati</taxon>
        <taxon>Bacteroidota</taxon>
        <taxon>Cytophagia</taxon>
        <taxon>Cytophagales</taxon>
        <taxon>Fulvivirgaceae</taxon>
        <taxon>Pseudochryseolinea</taxon>
    </lineage>
</organism>
<comment type="caution">
    <text evidence="2">The sequence shown here is derived from an EMBL/GenBank/DDBJ whole genome shotgun (WGS) entry which is preliminary data.</text>
</comment>
<dbReference type="Pfam" id="PF21135">
    <property type="entry name" value="DRL_cat"/>
    <property type="match status" value="1"/>
</dbReference>
<dbReference type="PANTHER" id="PTHR37850:SF1">
    <property type="entry name" value="SAF DOMAIN PROTEIN"/>
    <property type="match status" value="1"/>
</dbReference>
<evidence type="ECO:0000259" key="1">
    <source>
        <dbReference type="Pfam" id="PF21135"/>
    </source>
</evidence>
<dbReference type="InterPro" id="IPR036291">
    <property type="entry name" value="NAD(P)-bd_dom_sf"/>
</dbReference>
<dbReference type="Gene3D" id="3.40.50.720">
    <property type="entry name" value="NAD(P)-binding Rossmann-like Domain"/>
    <property type="match status" value="1"/>
</dbReference>
<evidence type="ECO:0000313" key="3">
    <source>
        <dbReference type="Proteomes" id="UP000251889"/>
    </source>
</evidence>
<dbReference type="PANTHER" id="PTHR37850">
    <property type="entry name" value="STRU PROTEIN"/>
    <property type="match status" value="1"/>
</dbReference>
<gene>
    <name evidence="2" type="ORF">DQQ10_14670</name>
</gene>
<sequence>MMPLKKRLLSLKEDIRVAVIGCGRKGKGIIYQVFATPGMRPVVIVDHHIEKAVACAKWLNRDYEIVRSLEGLDRAIERGRLAVTDNAQLVVSSELINVMVECTDSIAEGGAHALKALQHHQHVVMMNAKADLMYGPLLLQVGNEQGVVYSTCDGTPAAALQNLIDEIDLWGLDIVLAGAFIPNFDNVLPTLKIVRETDRSQHGHHINTDDIDTDIKIQMAILANSISGKAATQPTRVAHTQKDVITAYDLHLVTQDIVPMVDCIPSGESLNGIAVVAHTDLKFQQELLRQQGLGEGPFYVFHRPYVAGHIESTACMMEAYFNGTARLHPRHGMKMNVFSYAKKDLKRGDILDGMNGEKTIGRLERIEDHQHYAGLPICISEGLKLRADVAKNKPITLDDVSYDADQLAFSLYFRALQANTQKVIPNKRARVVEENLPYIISM</sequence>
<dbReference type="EMBL" id="QMFY01000007">
    <property type="protein sequence ID" value="RAW00295.1"/>
    <property type="molecule type" value="Genomic_DNA"/>
</dbReference>
<protein>
    <submittedName>
        <fullName evidence="2">Homoserine dehydrogenase</fullName>
    </submittedName>
</protein>
<evidence type="ECO:0000313" key="2">
    <source>
        <dbReference type="EMBL" id="RAW00295.1"/>
    </source>
</evidence>
<dbReference type="OrthoDB" id="9771072at2"/>